<dbReference type="InterPro" id="IPR058030">
    <property type="entry name" value="TRIM8/14/16/25/29/45/65_CC"/>
</dbReference>
<accession>A0AA47NZ49</accession>
<feature type="coiled-coil region" evidence="1">
    <location>
        <begin position="77"/>
        <end position="108"/>
    </location>
</feature>
<keyword evidence="4" id="KW-1185">Reference proteome</keyword>
<feature type="coiled-coil region" evidence="1">
    <location>
        <begin position="9"/>
        <end position="36"/>
    </location>
</feature>
<dbReference type="EMBL" id="JAOPHQ010003561">
    <property type="protein sequence ID" value="KAK0142535.1"/>
    <property type="molecule type" value="Genomic_DNA"/>
</dbReference>
<dbReference type="Pfam" id="PF25600">
    <property type="entry name" value="TRIM_CC"/>
    <property type="match status" value="1"/>
</dbReference>
<evidence type="ECO:0000313" key="4">
    <source>
        <dbReference type="Proteomes" id="UP001174136"/>
    </source>
</evidence>
<evidence type="ECO:0000256" key="1">
    <source>
        <dbReference type="SAM" id="Coils"/>
    </source>
</evidence>
<name>A0AA47NZ49_MERPO</name>
<sequence length="136" mass="15762">MVMFSFALKSELNATKEALQQRLEKRKHKLKEIRSSLKVFQDYLRSECLDVDTVLSSVMGYVEKAKSHALSPMNEKNLGVEKQAKEATEKLNEEIKKLRGKISDLERISNLEDHIDFLQVRKTFFCVKCVRLLVSD</sequence>
<gene>
    <name evidence="3" type="ORF">N1851_019536</name>
</gene>
<dbReference type="SUPFAM" id="SSF58113">
    <property type="entry name" value="Apolipoprotein A-I"/>
    <property type="match status" value="1"/>
</dbReference>
<comment type="caution">
    <text evidence="3">The sequence shown here is derived from an EMBL/GenBank/DDBJ whole genome shotgun (WGS) entry which is preliminary data.</text>
</comment>
<reference evidence="3" key="1">
    <citation type="journal article" date="2023" name="Front. Mar. Sci.">
        <title>A new Merluccius polli reference genome to investigate the effects of global change in West African waters.</title>
        <authorList>
            <person name="Mateo J.L."/>
            <person name="Blanco-Fernandez C."/>
            <person name="Garcia-Vazquez E."/>
            <person name="Machado-Schiaffino G."/>
        </authorList>
    </citation>
    <scope>NUCLEOTIDE SEQUENCE</scope>
    <source>
        <strain evidence="3">C29</strain>
        <tissue evidence="3">Fin</tissue>
    </source>
</reference>
<proteinExistence type="predicted"/>
<feature type="domain" description="TRIM8/14/16/25/29/45/65 coiled-coil region" evidence="2">
    <location>
        <begin position="24"/>
        <end position="119"/>
    </location>
</feature>
<keyword evidence="1" id="KW-0175">Coiled coil</keyword>
<evidence type="ECO:0000259" key="2">
    <source>
        <dbReference type="Pfam" id="PF25600"/>
    </source>
</evidence>
<protein>
    <recommendedName>
        <fullName evidence="2">TRIM8/14/16/25/29/45/65 coiled-coil region domain-containing protein</fullName>
    </recommendedName>
</protein>
<dbReference type="AlphaFoldDB" id="A0AA47NZ49"/>
<organism evidence="3 4">
    <name type="scientific">Merluccius polli</name>
    <name type="common">Benguela hake</name>
    <name type="synonym">Merluccius cadenati</name>
    <dbReference type="NCBI Taxonomy" id="89951"/>
    <lineage>
        <taxon>Eukaryota</taxon>
        <taxon>Metazoa</taxon>
        <taxon>Chordata</taxon>
        <taxon>Craniata</taxon>
        <taxon>Vertebrata</taxon>
        <taxon>Euteleostomi</taxon>
        <taxon>Actinopterygii</taxon>
        <taxon>Neopterygii</taxon>
        <taxon>Teleostei</taxon>
        <taxon>Neoteleostei</taxon>
        <taxon>Acanthomorphata</taxon>
        <taxon>Zeiogadaria</taxon>
        <taxon>Gadariae</taxon>
        <taxon>Gadiformes</taxon>
        <taxon>Gadoidei</taxon>
        <taxon>Merlucciidae</taxon>
        <taxon>Merluccius</taxon>
    </lineage>
</organism>
<dbReference type="Proteomes" id="UP001174136">
    <property type="component" value="Unassembled WGS sequence"/>
</dbReference>
<evidence type="ECO:0000313" key="3">
    <source>
        <dbReference type="EMBL" id="KAK0142535.1"/>
    </source>
</evidence>